<evidence type="ECO:0000313" key="2">
    <source>
        <dbReference type="Proteomes" id="UP001500943"/>
    </source>
</evidence>
<dbReference type="InterPro" id="IPR050155">
    <property type="entry name" value="HAD-like_hydrolase_sf"/>
</dbReference>
<evidence type="ECO:0000313" key="1">
    <source>
        <dbReference type="EMBL" id="GAA1205456.1"/>
    </source>
</evidence>
<dbReference type="EMBL" id="BAAAKW010000001">
    <property type="protein sequence ID" value="GAA1205456.1"/>
    <property type="molecule type" value="Genomic_DNA"/>
</dbReference>
<comment type="caution">
    <text evidence="1">The sequence shown here is derived from an EMBL/GenBank/DDBJ whole genome shotgun (WGS) entry which is preliminary data.</text>
</comment>
<proteinExistence type="predicted"/>
<dbReference type="PANTHER" id="PTHR43434:SF1">
    <property type="entry name" value="PHOSPHOGLYCOLATE PHOSPHATASE"/>
    <property type="match status" value="1"/>
</dbReference>
<dbReference type="Gene3D" id="3.40.50.1000">
    <property type="entry name" value="HAD superfamily/HAD-like"/>
    <property type="match status" value="1"/>
</dbReference>
<dbReference type="InterPro" id="IPR023198">
    <property type="entry name" value="PGP-like_dom2"/>
</dbReference>
<dbReference type="Pfam" id="PF13242">
    <property type="entry name" value="Hydrolase_like"/>
    <property type="match status" value="1"/>
</dbReference>
<organism evidence="1 2">
    <name type="scientific">Rhodoglobus aureus</name>
    <dbReference type="NCBI Taxonomy" id="191497"/>
    <lineage>
        <taxon>Bacteria</taxon>
        <taxon>Bacillati</taxon>
        <taxon>Actinomycetota</taxon>
        <taxon>Actinomycetes</taxon>
        <taxon>Micrococcales</taxon>
        <taxon>Microbacteriaceae</taxon>
        <taxon>Rhodoglobus</taxon>
    </lineage>
</organism>
<dbReference type="Proteomes" id="UP001500943">
    <property type="component" value="Unassembled WGS sequence"/>
</dbReference>
<dbReference type="Gene3D" id="1.10.150.240">
    <property type="entry name" value="Putative phosphatase, domain 2"/>
    <property type="match status" value="1"/>
</dbReference>
<accession>A0ABP4FYI3</accession>
<reference evidence="2" key="1">
    <citation type="journal article" date="2019" name="Int. J. Syst. Evol. Microbiol.">
        <title>The Global Catalogue of Microorganisms (GCM) 10K type strain sequencing project: providing services to taxonomists for standard genome sequencing and annotation.</title>
        <authorList>
            <consortium name="The Broad Institute Genomics Platform"/>
            <consortium name="The Broad Institute Genome Sequencing Center for Infectious Disease"/>
            <person name="Wu L."/>
            <person name="Ma J."/>
        </authorList>
    </citation>
    <scope>NUCLEOTIDE SEQUENCE [LARGE SCALE GENOMIC DNA]</scope>
    <source>
        <strain evidence="2">JCM 12762</strain>
    </source>
</reference>
<sequence>MKTHILWDIDGTLIHNSRDGTTVYLDAFTRVTGAPPRRRITNPHGMTEGQLLAKLLELNGHPSTMLDDLLNELDGRTRAQHDSGFVREAVAGGPQALRRVSSRGWTNSLLTGNGPQHSRYKLLAAGYSIDDFNWQSSFFGDRSPDRHHLTSLVAPLLGEGTNVIIGDTPNDGLAADSAALPFIAVATGAYSVADLRGTNALLVVDNLETGIDDLLGTIAELTQRG</sequence>
<name>A0ABP4FYI3_9MICO</name>
<dbReference type="PANTHER" id="PTHR43434">
    <property type="entry name" value="PHOSPHOGLYCOLATE PHOSPHATASE"/>
    <property type="match status" value="1"/>
</dbReference>
<dbReference type="InterPro" id="IPR036412">
    <property type="entry name" value="HAD-like_sf"/>
</dbReference>
<protein>
    <submittedName>
        <fullName evidence="1">Haloacid dehalogenase-like hydrolase</fullName>
    </submittedName>
</protein>
<dbReference type="RefSeq" id="WP_343922152.1">
    <property type="nucleotide sequence ID" value="NZ_BAAAKW010000001.1"/>
</dbReference>
<dbReference type="InterPro" id="IPR023214">
    <property type="entry name" value="HAD_sf"/>
</dbReference>
<dbReference type="SUPFAM" id="SSF56784">
    <property type="entry name" value="HAD-like"/>
    <property type="match status" value="1"/>
</dbReference>
<keyword evidence="2" id="KW-1185">Reference proteome</keyword>
<gene>
    <name evidence="1" type="ORF">GCM10009655_00600</name>
</gene>